<keyword evidence="3" id="KW-0804">Transcription</keyword>
<sequence>MSNDFKPLELEGFLPYRLNVLAETVSQSLAGIYRRRYAISVPEWRIMATLGQFGTMTAKDIGAHSHMHKTKVSRAVASLEHRDLLRRTANTRDMRESFLQLTEKGMDAYRKLVPEAHRFIEALIAPIDPAEKQVFNRVLKQLVQRATELSAELDGPDAPAEG</sequence>
<dbReference type="SUPFAM" id="SSF46785">
    <property type="entry name" value="Winged helix' DNA-binding domain"/>
    <property type="match status" value="1"/>
</dbReference>
<dbReference type="OrthoDB" id="8906692at2"/>
<gene>
    <name evidence="5" type="ORF">SAMN05421512_11481</name>
</gene>
<dbReference type="AlphaFoldDB" id="A0A285TQ94"/>
<dbReference type="PROSITE" id="PS50995">
    <property type="entry name" value="HTH_MARR_2"/>
    <property type="match status" value="1"/>
</dbReference>
<dbReference type="EMBL" id="OBML01000014">
    <property type="protein sequence ID" value="SOC25458.1"/>
    <property type="molecule type" value="Genomic_DNA"/>
</dbReference>
<evidence type="ECO:0000256" key="1">
    <source>
        <dbReference type="ARBA" id="ARBA00023015"/>
    </source>
</evidence>
<name>A0A285TQ94_9HYPH</name>
<evidence type="ECO:0000313" key="5">
    <source>
        <dbReference type="EMBL" id="SOC25458.1"/>
    </source>
</evidence>
<evidence type="ECO:0000256" key="2">
    <source>
        <dbReference type="ARBA" id="ARBA00023125"/>
    </source>
</evidence>
<feature type="domain" description="HTH marR-type" evidence="4">
    <location>
        <begin position="11"/>
        <end position="144"/>
    </location>
</feature>
<dbReference type="Pfam" id="PF01047">
    <property type="entry name" value="MarR"/>
    <property type="match status" value="1"/>
</dbReference>
<protein>
    <submittedName>
        <fullName evidence="5">DNA-binding transcriptional regulator, MarR family</fullName>
    </submittedName>
</protein>
<organism evidence="5 6">
    <name type="scientific">Stappia indica</name>
    <dbReference type="NCBI Taxonomy" id="538381"/>
    <lineage>
        <taxon>Bacteria</taxon>
        <taxon>Pseudomonadati</taxon>
        <taxon>Pseudomonadota</taxon>
        <taxon>Alphaproteobacteria</taxon>
        <taxon>Hyphomicrobiales</taxon>
        <taxon>Stappiaceae</taxon>
        <taxon>Stappia</taxon>
    </lineage>
</organism>
<keyword evidence="1" id="KW-0805">Transcription regulation</keyword>
<dbReference type="Gene3D" id="1.10.10.10">
    <property type="entry name" value="Winged helix-like DNA-binding domain superfamily/Winged helix DNA-binding domain"/>
    <property type="match status" value="1"/>
</dbReference>
<dbReference type="InterPro" id="IPR000835">
    <property type="entry name" value="HTH_MarR-typ"/>
</dbReference>
<dbReference type="GO" id="GO:0003700">
    <property type="term" value="F:DNA-binding transcription factor activity"/>
    <property type="evidence" value="ECO:0007669"/>
    <property type="project" value="InterPro"/>
</dbReference>
<dbReference type="RefSeq" id="WP_097176471.1">
    <property type="nucleotide sequence ID" value="NZ_JAJGNR010000008.1"/>
</dbReference>
<evidence type="ECO:0000313" key="6">
    <source>
        <dbReference type="Proteomes" id="UP000219331"/>
    </source>
</evidence>
<dbReference type="Proteomes" id="UP000219331">
    <property type="component" value="Unassembled WGS sequence"/>
</dbReference>
<dbReference type="STRING" id="538381.GCA_001696535_00471"/>
<evidence type="ECO:0000259" key="4">
    <source>
        <dbReference type="PROSITE" id="PS50995"/>
    </source>
</evidence>
<proteinExistence type="predicted"/>
<dbReference type="InterPro" id="IPR052067">
    <property type="entry name" value="Metal_resp_HTH_trans_reg"/>
</dbReference>
<evidence type="ECO:0000256" key="3">
    <source>
        <dbReference type="ARBA" id="ARBA00023163"/>
    </source>
</evidence>
<dbReference type="PANTHER" id="PTHR35790">
    <property type="entry name" value="HTH-TYPE TRANSCRIPTIONAL REGULATOR PCHR"/>
    <property type="match status" value="1"/>
</dbReference>
<accession>A0A285TQ94</accession>
<dbReference type="GO" id="GO:0003677">
    <property type="term" value="F:DNA binding"/>
    <property type="evidence" value="ECO:0007669"/>
    <property type="project" value="UniProtKB-KW"/>
</dbReference>
<dbReference type="SMART" id="SM00347">
    <property type="entry name" value="HTH_MARR"/>
    <property type="match status" value="1"/>
</dbReference>
<keyword evidence="2 5" id="KW-0238">DNA-binding</keyword>
<dbReference type="PANTHER" id="PTHR35790:SF4">
    <property type="entry name" value="HTH-TYPE TRANSCRIPTIONAL REGULATOR PCHR"/>
    <property type="match status" value="1"/>
</dbReference>
<reference evidence="5 6" key="1">
    <citation type="submission" date="2017-08" db="EMBL/GenBank/DDBJ databases">
        <authorList>
            <person name="de Groot N.N."/>
        </authorList>
    </citation>
    <scope>NUCLEOTIDE SEQUENCE [LARGE SCALE GENOMIC DNA]</scope>
    <source>
        <strain evidence="5 6">USBA 352</strain>
    </source>
</reference>
<dbReference type="InterPro" id="IPR036390">
    <property type="entry name" value="WH_DNA-bd_sf"/>
</dbReference>
<keyword evidence="6" id="KW-1185">Reference proteome</keyword>
<dbReference type="InterPro" id="IPR036388">
    <property type="entry name" value="WH-like_DNA-bd_sf"/>
</dbReference>